<dbReference type="Bgee" id="108703109">
    <property type="expression patterns" value="Expressed in brain and 1 other cell type or tissue"/>
</dbReference>
<keyword evidence="3" id="KW-0732">Signal</keyword>
<dbReference type="RefSeq" id="XP_018094584.1">
    <property type="nucleotide sequence ID" value="XM_018239095.2"/>
</dbReference>
<keyword evidence="9" id="KW-0966">Cell projection</keyword>
<evidence type="ECO:0000256" key="3">
    <source>
        <dbReference type="ARBA" id="ARBA00022729"/>
    </source>
</evidence>
<keyword evidence="1" id="KW-1003">Cell membrane</keyword>
<reference evidence="15" key="1">
    <citation type="submission" date="2025-08" db="UniProtKB">
        <authorList>
            <consortium name="RefSeq"/>
        </authorList>
    </citation>
    <scope>IDENTIFICATION</scope>
    <source>
        <strain evidence="15">J_2021</strain>
        <tissue evidence="15">Erythrocytes</tissue>
    </source>
</reference>
<evidence type="ECO:0000256" key="5">
    <source>
        <dbReference type="ARBA" id="ARBA00023018"/>
    </source>
</evidence>
<dbReference type="PANTHER" id="PTHR31774">
    <property type="entry name" value="PROTEIN SHISA-9-RELATED"/>
    <property type="match status" value="1"/>
</dbReference>
<dbReference type="KEGG" id="xla:108703109"/>
<name>A0A1L8EQ55_XENLA</name>
<dbReference type="PANTHER" id="PTHR31774:SF1">
    <property type="entry name" value="PROTEIN SHISA-9"/>
    <property type="match status" value="1"/>
</dbReference>
<evidence type="ECO:0000256" key="2">
    <source>
        <dbReference type="ARBA" id="ARBA00022692"/>
    </source>
</evidence>
<evidence type="ECO:0000256" key="8">
    <source>
        <dbReference type="ARBA" id="ARBA00023257"/>
    </source>
</evidence>
<dbReference type="GO" id="GO:0014069">
    <property type="term" value="C:postsynaptic density"/>
    <property type="evidence" value="ECO:0000318"/>
    <property type="project" value="GO_Central"/>
</dbReference>
<keyword evidence="7" id="KW-0325">Glycoprotein</keyword>
<organism evidence="14 15">
    <name type="scientific">Xenopus laevis</name>
    <name type="common">African clawed frog</name>
    <dbReference type="NCBI Taxonomy" id="8355"/>
    <lineage>
        <taxon>Eukaryota</taxon>
        <taxon>Metazoa</taxon>
        <taxon>Chordata</taxon>
        <taxon>Craniata</taxon>
        <taxon>Vertebrata</taxon>
        <taxon>Euteleostomi</taxon>
        <taxon>Amphibia</taxon>
        <taxon>Batrachia</taxon>
        <taxon>Anura</taxon>
        <taxon>Pipoidea</taxon>
        <taxon>Pipidae</taxon>
        <taxon>Xenopodinae</taxon>
        <taxon>Xenopus</taxon>
        <taxon>Xenopus</taxon>
    </lineage>
</organism>
<evidence type="ECO:0000256" key="4">
    <source>
        <dbReference type="ARBA" id="ARBA00022989"/>
    </source>
</evidence>
<protein>
    <submittedName>
        <fullName evidence="15">Protein shisa-9</fullName>
    </submittedName>
</protein>
<dbReference type="AGR" id="Xenbase:XB-GENE-17333254"/>
<dbReference type="GO" id="GO:0048172">
    <property type="term" value="P:regulation of short-term neuronal synaptic plasticity"/>
    <property type="evidence" value="ECO:0000318"/>
    <property type="project" value="GO_Central"/>
</dbReference>
<dbReference type="Xenbase" id="XB-GENE-17333254">
    <property type="gene designation" value="shisa9.S"/>
</dbReference>
<evidence type="ECO:0000256" key="9">
    <source>
        <dbReference type="ARBA" id="ARBA00023273"/>
    </source>
</evidence>
<comment type="function">
    <text evidence="11">Regulator of short-term neuronal synaptic plasticity in the dentate gyrus. Associates with AMPA receptors (ionotropic glutamate receptors) in synaptic spines and promotes AMPA receptor desensitization at excitatory synapses.</text>
</comment>
<evidence type="ECO:0000313" key="15">
    <source>
        <dbReference type="RefSeq" id="XP_018094584.1"/>
    </source>
</evidence>
<evidence type="ECO:0000313" key="14">
    <source>
        <dbReference type="Proteomes" id="UP000186698"/>
    </source>
</evidence>
<sequence length="390" mass="43785">MKGIRAIFYYFLVDLLTLLCWAQGKGGQHFGSTVVVSDVNLSNHGDQGSSEPPQTAEGCRGYFDVMGQWDPPFNCSSGEFLYCCGTCGFRYCCKFKQAKLDQNTCTNYDRPVWMQPGKTPPKIVDPAHDPTRDKTNLIVYIICGVVAVMVLVGIFTKLGLEKAHRPQRENMSRALADVMRQQGHCGTEHMERDTNLVVHVQHYETLPARSSANNLHSSKINNVVPTSPHPPQMAHPHSYPTMGQISNPYEQQPPGKELNKYASLKAVAEKGNEDFYSKRRHLAELAAKGSLPLHPVRVDQERSYSPEGGTLKVNGQKAKANKIHTHPMVSTYNPNYKTWDHSEHSLRRQAYATKKHCPIESANESLQTQNQHFMPSQPYFVTNSKTEVTV</sequence>
<gene>
    <name evidence="15 16" type="primary">shisa9.S</name>
</gene>
<keyword evidence="4" id="KW-1133">Transmembrane helix</keyword>
<dbReference type="STRING" id="8355.A0A1L8EQ55"/>
<evidence type="ECO:0000256" key="12">
    <source>
        <dbReference type="ARBA" id="ARBA00038448"/>
    </source>
</evidence>
<evidence type="ECO:0000256" key="1">
    <source>
        <dbReference type="ARBA" id="ARBA00022475"/>
    </source>
</evidence>
<dbReference type="OMA" id="QVIEMTT"/>
<accession>A0A1L8EQ55</accession>
<proteinExistence type="inferred from homology"/>
<feature type="domain" description="Shisa N-terminal" evidence="13">
    <location>
        <begin position="57"/>
        <end position="107"/>
    </location>
</feature>
<dbReference type="InterPro" id="IPR053891">
    <property type="entry name" value="Shisa_N"/>
</dbReference>
<comment type="subcellular location">
    <subcellularLocation>
        <location evidence="10">Cell projection</location>
        <location evidence="10">Dendritic spine membrane</location>
        <topology evidence="10">Single-pass type I membrane protein</topology>
    </subcellularLocation>
</comment>
<dbReference type="CTD" id="108703109"/>
<dbReference type="GO" id="GO:0045211">
    <property type="term" value="C:postsynaptic membrane"/>
    <property type="evidence" value="ECO:0000318"/>
    <property type="project" value="GO_Central"/>
</dbReference>
<keyword evidence="5" id="KW-0770">Synapse</keyword>
<keyword evidence="8" id="KW-0628">Postsynaptic cell membrane</keyword>
<dbReference type="Proteomes" id="UP000186698">
    <property type="component" value="Chromosome 9_10S"/>
</dbReference>
<keyword evidence="14" id="KW-1185">Reference proteome</keyword>
<dbReference type="PaxDb" id="8355-A0A1L8EQ55"/>
<comment type="similarity">
    <text evidence="12">Belongs to the shisa family. SHISA9 subfamily.</text>
</comment>
<evidence type="ECO:0000256" key="7">
    <source>
        <dbReference type="ARBA" id="ARBA00023180"/>
    </source>
</evidence>
<dbReference type="GO" id="GO:0032281">
    <property type="term" value="C:AMPA glutamate receptor complex"/>
    <property type="evidence" value="ECO:0000318"/>
    <property type="project" value="GO_Central"/>
</dbReference>
<dbReference type="AlphaFoldDB" id="A0A1L8EQ55"/>
<evidence type="ECO:0000256" key="10">
    <source>
        <dbReference type="ARBA" id="ARBA00029429"/>
    </source>
</evidence>
<dbReference type="GeneID" id="108703109"/>
<evidence type="ECO:0000256" key="6">
    <source>
        <dbReference type="ARBA" id="ARBA00023136"/>
    </source>
</evidence>
<keyword evidence="2" id="KW-0812">Transmembrane</keyword>
<dbReference type="Pfam" id="PF13908">
    <property type="entry name" value="Shisa_N"/>
    <property type="match status" value="1"/>
</dbReference>
<evidence type="ECO:0000313" key="16">
    <source>
        <dbReference type="Xenbase" id="XB-GENE-17333254"/>
    </source>
</evidence>
<keyword evidence="6" id="KW-0472">Membrane</keyword>
<dbReference type="OrthoDB" id="9935471at2759"/>
<dbReference type="GO" id="GO:0032591">
    <property type="term" value="C:dendritic spine membrane"/>
    <property type="evidence" value="ECO:0000318"/>
    <property type="project" value="GO_Central"/>
</dbReference>
<evidence type="ECO:0000256" key="11">
    <source>
        <dbReference type="ARBA" id="ARBA00037492"/>
    </source>
</evidence>
<dbReference type="InterPro" id="IPR026910">
    <property type="entry name" value="Shisa"/>
</dbReference>
<evidence type="ECO:0000259" key="13">
    <source>
        <dbReference type="Pfam" id="PF13908"/>
    </source>
</evidence>